<name>A0AA36M3D4_CYLNA</name>
<feature type="compositionally biased region" description="Acidic residues" evidence="2">
    <location>
        <begin position="247"/>
        <end position="261"/>
    </location>
</feature>
<dbReference type="InterPro" id="IPR003018">
    <property type="entry name" value="GAF"/>
</dbReference>
<dbReference type="EMBL" id="CATQJL010000195">
    <property type="protein sequence ID" value="CAJ0596525.1"/>
    <property type="molecule type" value="Genomic_DNA"/>
</dbReference>
<evidence type="ECO:0000259" key="3">
    <source>
        <dbReference type="SMART" id="SM00065"/>
    </source>
</evidence>
<proteinExistence type="inferred from homology"/>
<dbReference type="SMART" id="SM00065">
    <property type="entry name" value="GAF"/>
    <property type="match status" value="1"/>
</dbReference>
<comment type="similarity">
    <text evidence="1">Belongs to the free Met sulfoxide reductase family.</text>
</comment>
<protein>
    <recommendedName>
        <fullName evidence="3">GAF domain-containing protein</fullName>
    </recommendedName>
</protein>
<dbReference type="Proteomes" id="UP001176961">
    <property type="component" value="Unassembled WGS sequence"/>
</dbReference>
<dbReference type="Pfam" id="PF04994">
    <property type="entry name" value="TfoX_C"/>
    <property type="match status" value="1"/>
</dbReference>
<dbReference type="InterPro" id="IPR007077">
    <property type="entry name" value="TfoX_C"/>
</dbReference>
<dbReference type="PANTHER" id="PTHR36121">
    <property type="entry name" value="PROTEIN SXY"/>
    <property type="match status" value="1"/>
</dbReference>
<organism evidence="4 5">
    <name type="scientific">Cylicocyclus nassatus</name>
    <name type="common">Nematode worm</name>
    <dbReference type="NCBI Taxonomy" id="53992"/>
    <lineage>
        <taxon>Eukaryota</taxon>
        <taxon>Metazoa</taxon>
        <taxon>Ecdysozoa</taxon>
        <taxon>Nematoda</taxon>
        <taxon>Chromadorea</taxon>
        <taxon>Rhabditida</taxon>
        <taxon>Rhabditina</taxon>
        <taxon>Rhabditomorpha</taxon>
        <taxon>Strongyloidea</taxon>
        <taxon>Strongylidae</taxon>
        <taxon>Cylicocyclus</taxon>
    </lineage>
</organism>
<reference evidence="4" key="1">
    <citation type="submission" date="2023-07" db="EMBL/GenBank/DDBJ databases">
        <authorList>
            <consortium name="CYATHOMIX"/>
        </authorList>
    </citation>
    <scope>NUCLEOTIDE SEQUENCE</scope>
    <source>
        <strain evidence="4">N/A</strain>
    </source>
</reference>
<dbReference type="Gene3D" id="1.10.150.20">
    <property type="entry name" value="5' to 3' exonuclease, C-terminal subdomain"/>
    <property type="match status" value="1"/>
</dbReference>
<evidence type="ECO:0000313" key="5">
    <source>
        <dbReference type="Proteomes" id="UP001176961"/>
    </source>
</evidence>
<dbReference type="InterPro" id="IPR000614">
    <property type="entry name" value="FRMsr_CS"/>
</dbReference>
<evidence type="ECO:0000256" key="2">
    <source>
        <dbReference type="SAM" id="MobiDB-lite"/>
    </source>
</evidence>
<dbReference type="InterPro" id="IPR029016">
    <property type="entry name" value="GAF-like_dom_sf"/>
</dbReference>
<dbReference type="InterPro" id="IPR047525">
    <property type="entry name" value="TfoX-like"/>
</dbReference>
<gene>
    <name evidence="4" type="ORF">CYNAS_LOCUS8508</name>
</gene>
<dbReference type="PROSITE" id="PS01320">
    <property type="entry name" value="UPF0067"/>
    <property type="match status" value="1"/>
</dbReference>
<dbReference type="PANTHER" id="PTHR36121:SF1">
    <property type="entry name" value="PROTEIN SXY"/>
    <property type="match status" value="1"/>
</dbReference>
<dbReference type="Gene3D" id="3.30.450.40">
    <property type="match status" value="1"/>
</dbReference>
<sequence>MFANASLTGSKPEQYAQLLEQARGLVYAESDRIANAANLSALVYHALPDLNWVGFYLYDGKELVVGPFQGLPACVRIPLDKGVCGAAASQRVTQRVDDVDAFPGHIACDSASRSELVVPLLRGDELIGVFDIDSPKVGRFDAEDQAGLEAIARVAAWLRQVGLRSREELVAIGAVGAFVKVKRAGFKPSLNLLYSLEGALLDCHWQELSEAQREALVQDYEARIAAHPLKAAGPASGPVHEQRFDAYDDAEDSVAESADED</sequence>
<evidence type="ECO:0000256" key="1">
    <source>
        <dbReference type="ARBA" id="ARBA00038454"/>
    </source>
</evidence>
<accession>A0AA36M3D4</accession>
<comment type="caution">
    <text evidence="4">The sequence shown here is derived from an EMBL/GenBank/DDBJ whole genome shotgun (WGS) entry which is preliminary data.</text>
</comment>
<dbReference type="SUPFAM" id="SSF55781">
    <property type="entry name" value="GAF domain-like"/>
    <property type="match status" value="1"/>
</dbReference>
<evidence type="ECO:0000313" key="4">
    <source>
        <dbReference type="EMBL" id="CAJ0596525.1"/>
    </source>
</evidence>
<dbReference type="AlphaFoldDB" id="A0AA36M3D4"/>
<feature type="region of interest" description="Disordered" evidence="2">
    <location>
        <begin position="231"/>
        <end position="261"/>
    </location>
</feature>
<feature type="domain" description="GAF" evidence="3">
    <location>
        <begin position="18"/>
        <end position="168"/>
    </location>
</feature>
<keyword evidence="5" id="KW-1185">Reference proteome</keyword>
<dbReference type="FunFam" id="3.30.450.40:FF:000008">
    <property type="entry name" value="GAF domain-containing proteins"/>
    <property type="match status" value="1"/>
</dbReference>